<name>X1TIN7_9ZZZZ</name>
<protein>
    <submittedName>
        <fullName evidence="1">Uncharacterized protein</fullName>
    </submittedName>
</protein>
<organism evidence="1">
    <name type="scientific">marine sediment metagenome</name>
    <dbReference type="NCBI Taxonomy" id="412755"/>
    <lineage>
        <taxon>unclassified sequences</taxon>
        <taxon>metagenomes</taxon>
        <taxon>ecological metagenomes</taxon>
    </lineage>
</organism>
<gene>
    <name evidence="1" type="ORF">S12H4_52094</name>
</gene>
<proteinExistence type="predicted"/>
<accession>X1TIN7</accession>
<evidence type="ECO:0000313" key="1">
    <source>
        <dbReference type="EMBL" id="GAJ05124.1"/>
    </source>
</evidence>
<comment type="caution">
    <text evidence="1">The sequence shown here is derived from an EMBL/GenBank/DDBJ whole genome shotgun (WGS) entry which is preliminary data.</text>
</comment>
<reference evidence="1" key="1">
    <citation type="journal article" date="2014" name="Front. Microbiol.">
        <title>High frequency of phylogenetically diverse reductive dehalogenase-homologous genes in deep subseafloor sedimentary metagenomes.</title>
        <authorList>
            <person name="Kawai M."/>
            <person name="Futagami T."/>
            <person name="Toyoda A."/>
            <person name="Takaki Y."/>
            <person name="Nishi S."/>
            <person name="Hori S."/>
            <person name="Arai W."/>
            <person name="Tsubouchi T."/>
            <person name="Morono Y."/>
            <person name="Uchiyama I."/>
            <person name="Ito T."/>
            <person name="Fujiyama A."/>
            <person name="Inagaki F."/>
            <person name="Takami H."/>
        </authorList>
    </citation>
    <scope>NUCLEOTIDE SEQUENCE</scope>
    <source>
        <strain evidence="1">Expedition CK06-06</strain>
    </source>
</reference>
<sequence length="30" mass="3479">LWSILSIVIHKLLKHLPLLEAKVEEIDPKC</sequence>
<feature type="non-terminal residue" evidence="1">
    <location>
        <position position="1"/>
    </location>
</feature>
<dbReference type="AlphaFoldDB" id="X1TIN7"/>
<dbReference type="EMBL" id="BARW01033004">
    <property type="protein sequence ID" value="GAJ05124.1"/>
    <property type="molecule type" value="Genomic_DNA"/>
</dbReference>